<comment type="caution">
    <text evidence="2">The sequence shown here is derived from an EMBL/GenBank/DDBJ whole genome shotgun (WGS) entry which is preliminary data.</text>
</comment>
<feature type="transmembrane region" description="Helical" evidence="1">
    <location>
        <begin position="130"/>
        <end position="149"/>
    </location>
</feature>
<accession>A0AAD8K9K9</accession>
<dbReference type="AlphaFoldDB" id="A0AAD8K9K9"/>
<evidence type="ECO:0000313" key="3">
    <source>
        <dbReference type="Proteomes" id="UP001229421"/>
    </source>
</evidence>
<evidence type="ECO:0000256" key="1">
    <source>
        <dbReference type="SAM" id="Phobius"/>
    </source>
</evidence>
<reference evidence="2" key="1">
    <citation type="journal article" date="2023" name="bioRxiv">
        <title>Improved chromosome-level genome assembly for marigold (Tagetes erecta).</title>
        <authorList>
            <person name="Jiang F."/>
            <person name="Yuan L."/>
            <person name="Wang S."/>
            <person name="Wang H."/>
            <person name="Xu D."/>
            <person name="Wang A."/>
            <person name="Fan W."/>
        </authorList>
    </citation>
    <scope>NUCLEOTIDE SEQUENCE</scope>
    <source>
        <strain evidence="2">WSJ</strain>
        <tissue evidence="2">Leaf</tissue>
    </source>
</reference>
<sequence>MISVFESGLSKDRVPFKPGRKSNRFGSSHLWKDDTVEKPDTHLKNSEVSSSTRLRSCFSTGDLTKNLASVITKDDQVEVDEDFVESAEIVVKVSDLISLGKNCIDFCVCQNVFQGEVIESADKETSNGSFGQAMKIALVIGFGVVAFLFRQRDTGKGKKENTRASRNIVLMNKRGSIEDQRRRIRVSWST</sequence>
<keyword evidence="1" id="KW-0472">Membrane</keyword>
<keyword evidence="3" id="KW-1185">Reference proteome</keyword>
<dbReference type="PANTHER" id="PTHR36810">
    <property type="entry name" value="BNACNNG47150D PROTEIN"/>
    <property type="match status" value="1"/>
</dbReference>
<proteinExistence type="predicted"/>
<name>A0AAD8K9K9_TARER</name>
<keyword evidence="1" id="KW-1133">Transmembrane helix</keyword>
<dbReference type="PANTHER" id="PTHR36810:SF1">
    <property type="entry name" value="OS05G0232200 PROTEIN"/>
    <property type="match status" value="1"/>
</dbReference>
<evidence type="ECO:0000313" key="2">
    <source>
        <dbReference type="EMBL" id="KAK1417396.1"/>
    </source>
</evidence>
<protein>
    <submittedName>
        <fullName evidence="2">Uncharacterized protein</fullName>
    </submittedName>
</protein>
<dbReference type="EMBL" id="JAUHHV010000007">
    <property type="protein sequence ID" value="KAK1417396.1"/>
    <property type="molecule type" value="Genomic_DNA"/>
</dbReference>
<gene>
    <name evidence="2" type="ORF">QVD17_26523</name>
</gene>
<dbReference type="Proteomes" id="UP001229421">
    <property type="component" value="Unassembled WGS sequence"/>
</dbReference>
<keyword evidence="1" id="KW-0812">Transmembrane</keyword>
<organism evidence="2 3">
    <name type="scientific">Tagetes erecta</name>
    <name type="common">African marigold</name>
    <dbReference type="NCBI Taxonomy" id="13708"/>
    <lineage>
        <taxon>Eukaryota</taxon>
        <taxon>Viridiplantae</taxon>
        <taxon>Streptophyta</taxon>
        <taxon>Embryophyta</taxon>
        <taxon>Tracheophyta</taxon>
        <taxon>Spermatophyta</taxon>
        <taxon>Magnoliopsida</taxon>
        <taxon>eudicotyledons</taxon>
        <taxon>Gunneridae</taxon>
        <taxon>Pentapetalae</taxon>
        <taxon>asterids</taxon>
        <taxon>campanulids</taxon>
        <taxon>Asterales</taxon>
        <taxon>Asteraceae</taxon>
        <taxon>Asteroideae</taxon>
        <taxon>Heliantheae alliance</taxon>
        <taxon>Tageteae</taxon>
        <taxon>Tagetes</taxon>
    </lineage>
</organism>